<dbReference type="Proteomes" id="UP001370299">
    <property type="component" value="Unassembled WGS sequence"/>
</dbReference>
<accession>A0ABU8YEW7</accession>
<comment type="caution">
    <text evidence="2">The sequence shown here is derived from an EMBL/GenBank/DDBJ whole genome shotgun (WGS) entry which is preliminary data.</text>
</comment>
<proteinExistence type="predicted"/>
<dbReference type="InterPro" id="IPR044016">
    <property type="entry name" value="Big_13"/>
</dbReference>
<dbReference type="RefSeq" id="WP_340485465.1">
    <property type="nucleotide sequence ID" value="NZ_JBBLYY010000078.1"/>
</dbReference>
<gene>
    <name evidence="2" type="ORF">WMN62_16640</name>
</gene>
<organism evidence="2 3">
    <name type="scientific">Curtobacterium citreum</name>
    <dbReference type="NCBI Taxonomy" id="2036"/>
    <lineage>
        <taxon>Bacteria</taxon>
        <taxon>Bacillati</taxon>
        <taxon>Actinomycetota</taxon>
        <taxon>Actinomycetes</taxon>
        <taxon>Micrococcales</taxon>
        <taxon>Microbacteriaceae</taxon>
        <taxon>Curtobacterium</taxon>
    </lineage>
</organism>
<protein>
    <submittedName>
        <fullName evidence="2">Ig-like domain-containing protein</fullName>
    </submittedName>
</protein>
<dbReference type="Gene3D" id="2.60.40.10">
    <property type="entry name" value="Immunoglobulins"/>
    <property type="match status" value="1"/>
</dbReference>
<sequence>VTTAADIVFTVRHAVAPVAPFAVTGPTEGSTVTSKRPVFTGTGAEGALIVVKGTSRQVASAVVEDGTWSVPADFDLGNSTYRLTVVQTPTGGGASAEKTVNFTVRAR</sequence>
<reference evidence="2 3" key="1">
    <citation type="submission" date="2024-03" db="EMBL/GenBank/DDBJ databases">
        <title>Whole genomes of four grape xylem sap localized bacterial endophytes.</title>
        <authorList>
            <person name="Kumar G."/>
            <person name="Savka M.A."/>
        </authorList>
    </citation>
    <scope>NUCLEOTIDE SEQUENCE [LARGE SCALE GENOMIC DNA]</scope>
    <source>
        <strain evidence="2 3">RIT_GXS8</strain>
    </source>
</reference>
<dbReference type="EMBL" id="JBBLYY010000078">
    <property type="protein sequence ID" value="MEK0173104.1"/>
    <property type="molecule type" value="Genomic_DNA"/>
</dbReference>
<evidence type="ECO:0000313" key="2">
    <source>
        <dbReference type="EMBL" id="MEK0173104.1"/>
    </source>
</evidence>
<feature type="domain" description="Bacterial Ig-like" evidence="1">
    <location>
        <begin position="32"/>
        <end position="104"/>
    </location>
</feature>
<feature type="non-terminal residue" evidence="2">
    <location>
        <position position="1"/>
    </location>
</feature>
<evidence type="ECO:0000259" key="1">
    <source>
        <dbReference type="Pfam" id="PF19077"/>
    </source>
</evidence>
<evidence type="ECO:0000313" key="3">
    <source>
        <dbReference type="Proteomes" id="UP001370299"/>
    </source>
</evidence>
<keyword evidence="3" id="KW-1185">Reference proteome</keyword>
<name>A0ABU8YEW7_9MICO</name>
<dbReference type="InterPro" id="IPR013783">
    <property type="entry name" value="Ig-like_fold"/>
</dbReference>
<dbReference type="Pfam" id="PF19077">
    <property type="entry name" value="Big_13"/>
    <property type="match status" value="1"/>
</dbReference>